<feature type="domain" description="YbhG-like alpha-helical hairpin" evidence="4">
    <location>
        <begin position="74"/>
        <end position="190"/>
    </location>
</feature>
<dbReference type="GO" id="GO:0030313">
    <property type="term" value="C:cell envelope"/>
    <property type="evidence" value="ECO:0007669"/>
    <property type="project" value="UniProtKB-SubCell"/>
</dbReference>
<dbReference type="Pfam" id="PF25881">
    <property type="entry name" value="HH_YBHG"/>
    <property type="match status" value="1"/>
</dbReference>
<accession>A0A291HTS4</accession>
<dbReference type="Proteomes" id="UP000217763">
    <property type="component" value="Chromosome"/>
</dbReference>
<evidence type="ECO:0000256" key="2">
    <source>
        <dbReference type="ARBA" id="ARBA00023054"/>
    </source>
</evidence>
<organism evidence="5 6">
    <name type="scientific">Zobellella denitrificans</name>
    <dbReference type="NCBI Taxonomy" id="347534"/>
    <lineage>
        <taxon>Bacteria</taxon>
        <taxon>Pseudomonadati</taxon>
        <taxon>Pseudomonadota</taxon>
        <taxon>Gammaproteobacteria</taxon>
        <taxon>Aeromonadales</taxon>
        <taxon>Aeromonadaceae</taxon>
        <taxon>Zobellella</taxon>
    </lineage>
</organism>
<dbReference type="Gene3D" id="1.10.287.470">
    <property type="entry name" value="Helix hairpin bin"/>
    <property type="match status" value="1"/>
</dbReference>
<name>A0A291HTS4_9GAMM</name>
<gene>
    <name evidence="5" type="ORF">AN401_18045</name>
</gene>
<dbReference type="Gene3D" id="2.40.50.100">
    <property type="match status" value="1"/>
</dbReference>
<dbReference type="RefSeq" id="WP_096780124.1">
    <property type="nucleotide sequence ID" value="NZ_CP012621.1"/>
</dbReference>
<keyword evidence="2 3" id="KW-0175">Coiled coil</keyword>
<dbReference type="PANTHER" id="PTHR32347:SF29">
    <property type="entry name" value="UPF0194 MEMBRANE PROTEIN YBHG"/>
    <property type="match status" value="1"/>
</dbReference>
<dbReference type="InterPro" id="IPR059052">
    <property type="entry name" value="HH_YbhG-like"/>
</dbReference>
<dbReference type="EMBL" id="CP012621">
    <property type="protein sequence ID" value="ATG75512.1"/>
    <property type="molecule type" value="Genomic_DNA"/>
</dbReference>
<proteinExistence type="predicted"/>
<evidence type="ECO:0000256" key="1">
    <source>
        <dbReference type="ARBA" id="ARBA00004196"/>
    </source>
</evidence>
<feature type="coiled-coil region" evidence="3">
    <location>
        <begin position="168"/>
        <end position="195"/>
    </location>
</feature>
<dbReference type="InterPro" id="IPR050465">
    <property type="entry name" value="UPF0194_transport"/>
</dbReference>
<evidence type="ECO:0000259" key="4">
    <source>
        <dbReference type="Pfam" id="PF25881"/>
    </source>
</evidence>
<comment type="subcellular location">
    <subcellularLocation>
        <location evidence="1">Cell envelope</location>
    </subcellularLocation>
</comment>
<dbReference type="AlphaFoldDB" id="A0A291HTS4"/>
<evidence type="ECO:0000313" key="6">
    <source>
        <dbReference type="Proteomes" id="UP000217763"/>
    </source>
</evidence>
<dbReference type="KEGG" id="zdf:AN401_18045"/>
<dbReference type="PANTHER" id="PTHR32347">
    <property type="entry name" value="EFFLUX SYSTEM COMPONENT YKNX-RELATED"/>
    <property type="match status" value="1"/>
</dbReference>
<keyword evidence="6" id="KW-1185">Reference proteome</keyword>
<evidence type="ECO:0000256" key="3">
    <source>
        <dbReference type="SAM" id="Coils"/>
    </source>
</evidence>
<sequence>MKAAPLLASLLLLAGCGPEPDRVLGTLEWDRITLPAPAAEPVTRLAVREGERVMPGQVLVQLDDGLARARWAAAEAEVQRRRQLLAELRAGPRPETIAVARAALAAARAEEREALAQYRRLRTLEQNGHVSRADSDAARAAAESAGARAEAAQAALLELQRGTRPEQLAQAEAALAQARGEAEALLLQLQKLTLRAPRAGWVDSLPFKAGDEAPVGGPLATLLVGDSPYARVYVPAPLRPGIGVGDAARVMVPGVEPGFRGRVRMIRGEPGFTPYYALTGEDAARLSYLAEIQLGEDAAGLPAGLPLSVTFEEAADAR</sequence>
<reference evidence="6" key="1">
    <citation type="submission" date="2015-09" db="EMBL/GenBank/DDBJ databases">
        <authorList>
            <person name="Shao Z."/>
            <person name="Wang L."/>
        </authorList>
    </citation>
    <scope>NUCLEOTIDE SEQUENCE [LARGE SCALE GENOMIC DNA]</scope>
    <source>
        <strain evidence="6">F13-1</strain>
    </source>
</reference>
<evidence type="ECO:0000313" key="5">
    <source>
        <dbReference type="EMBL" id="ATG75512.1"/>
    </source>
</evidence>
<protein>
    <submittedName>
        <fullName evidence="5">Hemolysin secretion protein D</fullName>
    </submittedName>
</protein>
<dbReference type="PROSITE" id="PS51257">
    <property type="entry name" value="PROKAR_LIPOPROTEIN"/>
    <property type="match status" value="1"/>
</dbReference>